<proteinExistence type="predicted"/>
<accession>A0A4R5K939</accession>
<organism evidence="2 3">
    <name type="scientific">Paenibacillus piri</name>
    <dbReference type="NCBI Taxonomy" id="2547395"/>
    <lineage>
        <taxon>Bacteria</taxon>
        <taxon>Bacillati</taxon>
        <taxon>Bacillota</taxon>
        <taxon>Bacilli</taxon>
        <taxon>Bacillales</taxon>
        <taxon>Paenibacillaceae</taxon>
        <taxon>Paenibacillus</taxon>
    </lineage>
</organism>
<dbReference type="PANTHER" id="PTHR35337">
    <property type="entry name" value="SLR1478 PROTEIN"/>
    <property type="match status" value="1"/>
</dbReference>
<feature type="transmembrane region" description="Helical" evidence="1">
    <location>
        <begin position="91"/>
        <end position="109"/>
    </location>
</feature>
<dbReference type="OrthoDB" id="161024at2"/>
<protein>
    <submittedName>
        <fullName evidence="2">Stage II sporulation protein M</fullName>
    </submittedName>
</protein>
<gene>
    <name evidence="2" type="ORF">E1757_32700</name>
</gene>
<evidence type="ECO:0000313" key="2">
    <source>
        <dbReference type="EMBL" id="TDF91489.1"/>
    </source>
</evidence>
<sequence length="201" mass="22288">MNNLIRQFRLMKHYFIASALVFALAVVLGAGFSDQFHGFIESQLKGLEQITKSIAGKEHPQWSLFWLIFLNNAIKSVVIIALGAAFGILPLFFLIVNGLILGYVGTISTQKESLWFFLKAIIPHGIIEIPAIIFACAFGLRLGVLMLKLVTSVISPERSVKYKEELRGFAKAIVPVILILVISLTAAALIESTFTFWLVNH</sequence>
<keyword evidence="3" id="KW-1185">Reference proteome</keyword>
<feature type="transmembrane region" description="Helical" evidence="1">
    <location>
        <begin position="129"/>
        <end position="151"/>
    </location>
</feature>
<evidence type="ECO:0000313" key="3">
    <source>
        <dbReference type="Proteomes" id="UP000295636"/>
    </source>
</evidence>
<keyword evidence="1" id="KW-1133">Transmembrane helix</keyword>
<dbReference type="EMBL" id="SMRT01000027">
    <property type="protein sequence ID" value="TDF91489.1"/>
    <property type="molecule type" value="Genomic_DNA"/>
</dbReference>
<dbReference type="Pfam" id="PF01944">
    <property type="entry name" value="SpoIIM"/>
    <property type="match status" value="1"/>
</dbReference>
<dbReference type="Proteomes" id="UP000295636">
    <property type="component" value="Unassembled WGS sequence"/>
</dbReference>
<dbReference type="InterPro" id="IPR002798">
    <property type="entry name" value="SpoIIM-like"/>
</dbReference>
<reference evidence="2 3" key="1">
    <citation type="submission" date="2019-03" db="EMBL/GenBank/DDBJ databases">
        <title>This is whole genome sequence of Paenibacillus sp MS74 strain.</title>
        <authorList>
            <person name="Trinh H.N."/>
        </authorList>
    </citation>
    <scope>NUCLEOTIDE SEQUENCE [LARGE SCALE GENOMIC DNA]</scope>
    <source>
        <strain evidence="2 3">MS74</strain>
    </source>
</reference>
<dbReference type="RefSeq" id="WP_133236182.1">
    <property type="nucleotide sequence ID" value="NZ_SMRT01000027.1"/>
</dbReference>
<name>A0A4R5K939_9BACL</name>
<feature type="transmembrane region" description="Helical" evidence="1">
    <location>
        <begin position="64"/>
        <end position="84"/>
    </location>
</feature>
<evidence type="ECO:0000256" key="1">
    <source>
        <dbReference type="SAM" id="Phobius"/>
    </source>
</evidence>
<keyword evidence="1" id="KW-0812">Transmembrane</keyword>
<feature type="transmembrane region" description="Helical" evidence="1">
    <location>
        <begin position="172"/>
        <end position="199"/>
    </location>
</feature>
<keyword evidence="1" id="KW-0472">Membrane</keyword>
<dbReference type="PANTHER" id="PTHR35337:SF1">
    <property type="entry name" value="SLR1478 PROTEIN"/>
    <property type="match status" value="1"/>
</dbReference>
<comment type="caution">
    <text evidence="2">The sequence shown here is derived from an EMBL/GenBank/DDBJ whole genome shotgun (WGS) entry which is preliminary data.</text>
</comment>
<dbReference type="AlphaFoldDB" id="A0A4R5K939"/>